<evidence type="ECO:0000256" key="1">
    <source>
        <dbReference type="ARBA" id="ARBA00004389"/>
    </source>
</evidence>
<keyword evidence="9" id="KW-1133">Transmembrane helix</keyword>
<organism evidence="16">
    <name type="scientific">Dunaliella tertiolecta</name>
    <name type="common">Green alga</name>
    <dbReference type="NCBI Taxonomy" id="3047"/>
    <lineage>
        <taxon>Eukaryota</taxon>
        <taxon>Viridiplantae</taxon>
        <taxon>Chlorophyta</taxon>
        <taxon>core chlorophytes</taxon>
        <taxon>Chlorophyceae</taxon>
        <taxon>CS clade</taxon>
        <taxon>Chlamydomonadales</taxon>
        <taxon>Dunaliellaceae</taxon>
        <taxon>Dunaliella</taxon>
    </lineage>
</organism>
<evidence type="ECO:0000256" key="11">
    <source>
        <dbReference type="ARBA" id="ARBA00045065"/>
    </source>
</evidence>
<dbReference type="GO" id="GO:0005789">
    <property type="term" value="C:endoplasmic reticulum membrane"/>
    <property type="evidence" value="ECO:0007669"/>
    <property type="project" value="UniProtKB-SubCell"/>
</dbReference>
<dbReference type="CDD" id="cd03806">
    <property type="entry name" value="GT4_ALG11-like"/>
    <property type="match status" value="1"/>
</dbReference>
<dbReference type="InterPro" id="IPR001296">
    <property type="entry name" value="Glyco_trans_1"/>
</dbReference>
<comment type="similarity">
    <text evidence="12">Belongs to the glycosyltransferase group 1 family. Glycosyltransferase 4 subfamily.</text>
</comment>
<evidence type="ECO:0000256" key="10">
    <source>
        <dbReference type="ARBA" id="ARBA00023136"/>
    </source>
</evidence>
<comment type="function">
    <text evidence="12">GDP-Man:Man(3)GlcNAc(2)-PP-Dol alpha-1,2-mannosyltransferase that operates in the biosynthetic pathway of dolichol-linked oligosaccharides, the glycan precursors employed in protein asparagine (N)-glycosylation. The assembly of dolichol-linked oligosaccharides begins on the cytosolic side of the endoplasmic reticulum membrane and finishes in its lumen. The sequential addition of sugars to dolichol pyrophosphate produces dolichol-linked oligosaccharides containing fourteen sugars, including two GlcNAcs, nine mannoses and three glucoses. Once assembled, the oligosaccharide is transferred from the lipid to nascent proteins by oligosaccharyltransferases. Catalyzes, on the cytoplasmic face of the endoplasmic reticulum, the addition of the fourth and fifth mannose residues to the dolichol-linked oligosaccharide chain, to produce Man(5)GlcNAc(2)-PP-dolichol core oligosaccharide.</text>
</comment>
<dbReference type="GO" id="GO:0004377">
    <property type="term" value="F:GDP-Man:Man(3)GlcNAc(2)-PP-Dol alpha-1,2-mannosyltransferase activity"/>
    <property type="evidence" value="ECO:0007669"/>
    <property type="project" value="UniProtKB-UniRule"/>
</dbReference>
<keyword evidence="6 12" id="KW-0808">Transferase</keyword>
<dbReference type="UniPathway" id="UPA00378"/>
<evidence type="ECO:0000256" key="9">
    <source>
        <dbReference type="ARBA" id="ARBA00022989"/>
    </source>
</evidence>
<reference evidence="16" key="1">
    <citation type="submission" date="2021-01" db="EMBL/GenBank/DDBJ databases">
        <authorList>
            <person name="Corre E."/>
            <person name="Pelletier E."/>
            <person name="Niang G."/>
            <person name="Scheremetjew M."/>
            <person name="Finn R."/>
            <person name="Kale V."/>
            <person name="Holt S."/>
            <person name="Cochrane G."/>
            <person name="Meng A."/>
            <person name="Brown T."/>
            <person name="Cohen L."/>
        </authorList>
    </citation>
    <scope>NUCLEOTIDE SEQUENCE</scope>
    <source>
        <strain evidence="16">CCMP1320</strain>
    </source>
</reference>
<dbReference type="InterPro" id="IPR031814">
    <property type="entry name" value="ALG11_N"/>
</dbReference>
<evidence type="ECO:0000256" key="7">
    <source>
        <dbReference type="ARBA" id="ARBA00022692"/>
    </source>
</evidence>
<evidence type="ECO:0000256" key="4">
    <source>
        <dbReference type="ARBA" id="ARBA00022018"/>
    </source>
</evidence>
<dbReference type="InterPro" id="IPR038013">
    <property type="entry name" value="ALG11"/>
</dbReference>
<proteinExistence type="inferred from homology"/>
<feature type="compositionally biased region" description="Low complexity" evidence="13">
    <location>
        <begin position="103"/>
        <end position="119"/>
    </location>
</feature>
<dbReference type="Pfam" id="PF00534">
    <property type="entry name" value="Glycos_transf_1"/>
    <property type="match status" value="1"/>
</dbReference>
<dbReference type="AlphaFoldDB" id="A0A7S3VJ52"/>
<dbReference type="EC" id="2.4.1.131" evidence="3 12"/>
<feature type="domain" description="ALG11 mannosyltransferase N-terminal" evidence="15">
    <location>
        <begin position="145"/>
        <end position="288"/>
    </location>
</feature>
<keyword evidence="8 12" id="KW-0256">Endoplasmic reticulum</keyword>
<sequence>MEGEHFGASLLVILLLGLLTLALLLWLSFPAVEKGTVAFFHPFADGGGGGERVLWCAVKAVLEAAPHVRVVIYVRDEAPSTHQLLADAAHRFNISVPAAADAAAAARPPPQQQQQQQQQSKGDLTAAAQGKSLSGAANGPTGTHKDLIRVVRLKRSRLLLPKTYPRFTLLGQALGSMAVALEALGKLVPELFIDTTGWAFTYPIAAAAGAKVAAYTHYPTVSTNMIGRLWQRNVDFNNDASIAGSWFMTSAKALYYNTFALVYGAAGGCAHATLVNSSWTQRHIESLWWGGRPIYRVYPPCDTQDLQTLPLDRRLKQLYLISVAQFRPEKNHRLQLEAFAAAKQKAGDPSLSPFSAFALRAARLKMVGSCRNDVDAALLSDLQAQARELGLEGYVDWHINVSYAELRELLGGAVGGLHTMVDEHFGISVVEYMAAGVIPIAHNSAGPREDIIVPLTLASNGVGGFLPPDDFAAPQPPNGFLATSLQEFTDAIFQLLIMDQAERLTIAAAAQAHASAFCVERFMSDFMAALEPLVPLPQT</sequence>
<accession>A0A7S3VJ52</accession>
<dbReference type="PANTHER" id="PTHR45919">
    <property type="entry name" value="GDP-MAN:MAN(3)GLCNAC(2)-PP-DOL ALPHA-1,2-MANNOSYLTRANSFERASE"/>
    <property type="match status" value="1"/>
</dbReference>
<comment type="pathway">
    <text evidence="2 12">Protein modification; protein glycosylation.</text>
</comment>
<name>A0A7S3VJ52_DUNTE</name>
<keyword evidence="7" id="KW-0812">Transmembrane</keyword>
<evidence type="ECO:0000256" key="5">
    <source>
        <dbReference type="ARBA" id="ARBA00022676"/>
    </source>
</evidence>
<dbReference type="PANTHER" id="PTHR45919:SF1">
    <property type="entry name" value="GDP-MAN:MAN(3)GLCNAC(2)-PP-DOL ALPHA-1,2-MANNOSYLTRANSFERASE"/>
    <property type="match status" value="1"/>
</dbReference>
<evidence type="ECO:0000256" key="3">
    <source>
        <dbReference type="ARBA" id="ARBA00012645"/>
    </source>
</evidence>
<evidence type="ECO:0000259" key="15">
    <source>
        <dbReference type="Pfam" id="PF15924"/>
    </source>
</evidence>
<dbReference type="Pfam" id="PF15924">
    <property type="entry name" value="ALG11_N"/>
    <property type="match status" value="2"/>
</dbReference>
<dbReference type="GO" id="GO:0006487">
    <property type="term" value="P:protein N-linked glycosylation"/>
    <property type="evidence" value="ECO:0007669"/>
    <property type="project" value="TreeGrafter"/>
</dbReference>
<evidence type="ECO:0000256" key="6">
    <source>
        <dbReference type="ARBA" id="ARBA00022679"/>
    </source>
</evidence>
<feature type="domain" description="Glycosyl transferase family 1" evidence="14">
    <location>
        <begin position="314"/>
        <end position="449"/>
    </location>
</feature>
<evidence type="ECO:0000256" key="2">
    <source>
        <dbReference type="ARBA" id="ARBA00004922"/>
    </source>
</evidence>
<comment type="subcellular location">
    <subcellularLocation>
        <location evidence="1">Endoplasmic reticulum membrane</location>
        <topology evidence="1">Single-pass membrane protein</topology>
    </subcellularLocation>
</comment>
<dbReference type="SUPFAM" id="SSF53756">
    <property type="entry name" value="UDP-Glycosyltransferase/glycogen phosphorylase"/>
    <property type="match status" value="1"/>
</dbReference>
<keyword evidence="10" id="KW-0472">Membrane</keyword>
<feature type="region of interest" description="Disordered" evidence="13">
    <location>
        <begin position="103"/>
        <end position="141"/>
    </location>
</feature>
<gene>
    <name evidence="16" type="ORF">DTER00134_LOCUS2466</name>
</gene>
<evidence type="ECO:0000313" key="16">
    <source>
        <dbReference type="EMBL" id="CAE0487420.1"/>
    </source>
</evidence>
<dbReference type="Gene3D" id="3.40.50.2000">
    <property type="entry name" value="Glycogen Phosphorylase B"/>
    <property type="match status" value="1"/>
</dbReference>
<evidence type="ECO:0000256" key="13">
    <source>
        <dbReference type="SAM" id="MobiDB-lite"/>
    </source>
</evidence>
<dbReference type="EMBL" id="HBIP01004995">
    <property type="protein sequence ID" value="CAE0487420.1"/>
    <property type="molecule type" value="Transcribed_RNA"/>
</dbReference>
<evidence type="ECO:0000256" key="12">
    <source>
        <dbReference type="RuleBase" id="RU367051"/>
    </source>
</evidence>
<feature type="domain" description="ALG11 mannosyltransferase N-terminal" evidence="15">
    <location>
        <begin position="35"/>
        <end position="97"/>
    </location>
</feature>
<keyword evidence="5 12" id="KW-0328">Glycosyltransferase</keyword>
<evidence type="ECO:0000259" key="14">
    <source>
        <dbReference type="Pfam" id="PF00534"/>
    </source>
</evidence>
<protein>
    <recommendedName>
        <fullName evidence="4 12">GDP-Man:Man(3)GlcNAc(2)-PP-Dol alpha-1,2-mannosyltransferase</fullName>
        <ecNumber evidence="3 12">2.4.1.131</ecNumber>
    </recommendedName>
</protein>
<evidence type="ECO:0000256" key="8">
    <source>
        <dbReference type="ARBA" id="ARBA00022824"/>
    </source>
</evidence>
<comment type="catalytic activity">
    <reaction evidence="11 12">
        <text>an alpha-D-Man-(1-&gt;3)-[alpha-D-Man-(1-&gt;6)]-beta-D-Man-(1-&gt;4)-beta-D-GlcNAc-(1-&gt;4)-alpha-D-GlcNAc-diphospho-di-trans,poly-cis-dolichol + 2 GDP-alpha-D-mannose = an alpha-D-Man-(1-&gt;2)-alpha-D-Man-(1-&gt;2)-alpha-D-Man-(1-&gt;3)-[alpha-D-Man-(1-&gt;6)]-beta-D-Man-(1-&gt;4)-beta-D-GlcNAc-(1-&gt;4)-alpha-D-GlcNAc-diphospho-di-trans,poly-cis-dolichol + 2 GDP + 2 H(+)</text>
        <dbReference type="Rhea" id="RHEA:29523"/>
        <dbReference type="Rhea" id="RHEA-COMP:19515"/>
        <dbReference type="Rhea" id="RHEA-COMP:19516"/>
        <dbReference type="ChEBI" id="CHEBI:15378"/>
        <dbReference type="ChEBI" id="CHEBI:57527"/>
        <dbReference type="ChEBI" id="CHEBI:58189"/>
        <dbReference type="ChEBI" id="CHEBI:132511"/>
        <dbReference type="ChEBI" id="CHEBI:132515"/>
        <dbReference type="EC" id="2.4.1.131"/>
    </reaction>
    <physiologicalReaction direction="left-to-right" evidence="11 12">
        <dbReference type="Rhea" id="RHEA:29524"/>
    </physiologicalReaction>
</comment>